<proteinExistence type="predicted"/>
<name>A0ABW1S8V8_9PROT</name>
<dbReference type="RefSeq" id="WP_377378029.1">
    <property type="nucleotide sequence ID" value="NZ_JBHSSW010000009.1"/>
</dbReference>
<dbReference type="PRINTS" id="PR00598">
    <property type="entry name" value="HTHMARR"/>
</dbReference>
<feature type="domain" description="HTH marR-type" evidence="1">
    <location>
        <begin position="1"/>
        <end position="139"/>
    </location>
</feature>
<dbReference type="InterPro" id="IPR036390">
    <property type="entry name" value="WH_DNA-bd_sf"/>
</dbReference>
<dbReference type="Proteomes" id="UP001596303">
    <property type="component" value="Unassembled WGS sequence"/>
</dbReference>
<protein>
    <submittedName>
        <fullName evidence="2">MarR family winged helix-turn-helix transcriptional regulator</fullName>
    </submittedName>
</protein>
<accession>A0ABW1S8V8</accession>
<dbReference type="Gene3D" id="1.10.10.10">
    <property type="entry name" value="Winged helix-like DNA-binding domain superfamily/Winged helix DNA-binding domain"/>
    <property type="match status" value="1"/>
</dbReference>
<dbReference type="PANTHER" id="PTHR33164">
    <property type="entry name" value="TRANSCRIPTIONAL REGULATOR, MARR FAMILY"/>
    <property type="match status" value="1"/>
</dbReference>
<dbReference type="SUPFAM" id="SSF46785">
    <property type="entry name" value="Winged helix' DNA-binding domain"/>
    <property type="match status" value="1"/>
</dbReference>
<dbReference type="Pfam" id="PF01047">
    <property type="entry name" value="MarR"/>
    <property type="match status" value="1"/>
</dbReference>
<keyword evidence="3" id="KW-1185">Reference proteome</keyword>
<dbReference type="InterPro" id="IPR036388">
    <property type="entry name" value="WH-like_DNA-bd_sf"/>
</dbReference>
<dbReference type="EMBL" id="JBHSSW010000009">
    <property type="protein sequence ID" value="MFC6198110.1"/>
    <property type="molecule type" value="Genomic_DNA"/>
</dbReference>
<sequence>MPGLNQHIDAVRHFNRFYTREVGLLRKTFLDTPWTLGEMRVLYEIHTAPGILAKEICAKLGLDPAYLSRMISSFIKQGLLRREPSTDDARQLHLFLTDIGEARVEVTSKRQYEQTRQSLSHLSDEEQDTLTTAMRTIEQLLTKGREA</sequence>
<dbReference type="PANTHER" id="PTHR33164:SF43">
    <property type="entry name" value="HTH-TYPE TRANSCRIPTIONAL REPRESSOR YETL"/>
    <property type="match status" value="1"/>
</dbReference>
<evidence type="ECO:0000313" key="2">
    <source>
        <dbReference type="EMBL" id="MFC6198110.1"/>
    </source>
</evidence>
<evidence type="ECO:0000259" key="1">
    <source>
        <dbReference type="PROSITE" id="PS50995"/>
    </source>
</evidence>
<gene>
    <name evidence="2" type="ORF">ACFQDM_08470</name>
</gene>
<dbReference type="InterPro" id="IPR039422">
    <property type="entry name" value="MarR/SlyA-like"/>
</dbReference>
<evidence type="ECO:0000313" key="3">
    <source>
        <dbReference type="Proteomes" id="UP001596303"/>
    </source>
</evidence>
<reference evidence="3" key="1">
    <citation type="journal article" date="2019" name="Int. J. Syst. Evol. Microbiol.">
        <title>The Global Catalogue of Microorganisms (GCM) 10K type strain sequencing project: providing services to taxonomists for standard genome sequencing and annotation.</title>
        <authorList>
            <consortium name="The Broad Institute Genomics Platform"/>
            <consortium name="The Broad Institute Genome Sequencing Center for Infectious Disease"/>
            <person name="Wu L."/>
            <person name="Ma J."/>
        </authorList>
    </citation>
    <scope>NUCLEOTIDE SEQUENCE [LARGE SCALE GENOMIC DNA]</scope>
    <source>
        <strain evidence="3">CGMCC-1.15741</strain>
    </source>
</reference>
<dbReference type="InterPro" id="IPR000835">
    <property type="entry name" value="HTH_MarR-typ"/>
</dbReference>
<dbReference type="PROSITE" id="PS50995">
    <property type="entry name" value="HTH_MARR_2"/>
    <property type="match status" value="1"/>
</dbReference>
<dbReference type="SMART" id="SM00347">
    <property type="entry name" value="HTH_MARR"/>
    <property type="match status" value="1"/>
</dbReference>
<organism evidence="2 3">
    <name type="scientific">Ponticaulis profundi</name>
    <dbReference type="NCBI Taxonomy" id="2665222"/>
    <lineage>
        <taxon>Bacteria</taxon>
        <taxon>Pseudomonadati</taxon>
        <taxon>Pseudomonadota</taxon>
        <taxon>Alphaproteobacteria</taxon>
        <taxon>Hyphomonadales</taxon>
        <taxon>Hyphomonadaceae</taxon>
        <taxon>Ponticaulis</taxon>
    </lineage>
</organism>
<comment type="caution">
    <text evidence="2">The sequence shown here is derived from an EMBL/GenBank/DDBJ whole genome shotgun (WGS) entry which is preliminary data.</text>
</comment>